<proteinExistence type="predicted"/>
<evidence type="ECO:0000313" key="2">
    <source>
        <dbReference type="Proteomes" id="UP000295264"/>
    </source>
</evidence>
<feature type="non-terminal residue" evidence="1">
    <location>
        <position position="1"/>
    </location>
</feature>
<sequence length="39" mass="4690">ILYLFRNMEHWNHLIIYSPSYSIHGLCLTLRTNILRSNS</sequence>
<reference evidence="1 2" key="1">
    <citation type="journal article" date="2018" name="Genomics">
        <title>Molecular footprints of inshore aquatic adaptation in Indo-Pacific humpback dolphin (Sousa chinensis).</title>
        <authorList>
            <person name="Ming Y."/>
            <person name="Jian J."/>
            <person name="Yu F."/>
            <person name="Yu X."/>
            <person name="Wang J."/>
            <person name="Liu W."/>
        </authorList>
    </citation>
    <scope>NUCLEOTIDE SEQUENCE [LARGE SCALE GENOMIC DNA]</scope>
    <source>
        <strain evidence="1">MY-2018</strain>
        <tissue evidence="1">Skin</tissue>
    </source>
</reference>
<keyword evidence="2" id="KW-1185">Reference proteome</keyword>
<organism evidence="1 2">
    <name type="scientific">Sousa chinensis</name>
    <name type="common">Indo-pacific humpbacked dolphin</name>
    <name type="synonym">Steno chinensis</name>
    <dbReference type="NCBI Taxonomy" id="103600"/>
    <lineage>
        <taxon>Eukaryota</taxon>
        <taxon>Metazoa</taxon>
        <taxon>Chordata</taxon>
        <taxon>Craniata</taxon>
        <taxon>Vertebrata</taxon>
        <taxon>Euteleostomi</taxon>
        <taxon>Mammalia</taxon>
        <taxon>Eutheria</taxon>
        <taxon>Laurasiatheria</taxon>
        <taxon>Artiodactyla</taxon>
        <taxon>Whippomorpha</taxon>
        <taxon>Cetacea</taxon>
        <taxon>Odontoceti</taxon>
        <taxon>Delphinidae</taxon>
        <taxon>Sousa</taxon>
    </lineage>
</organism>
<comment type="caution">
    <text evidence="1">The sequence shown here is derived from an EMBL/GenBank/DDBJ whole genome shotgun (WGS) entry which is preliminary data.</text>
</comment>
<dbReference type="AlphaFoldDB" id="A0A484H3K2"/>
<protein>
    <submittedName>
        <fullName evidence="1">Uncharacterized protein</fullName>
    </submittedName>
</protein>
<accession>A0A484H3K2</accession>
<gene>
    <name evidence="1" type="ORF">DBR06_SOUSAS1610237</name>
</gene>
<dbReference type="Proteomes" id="UP000295264">
    <property type="component" value="Unassembled WGS sequence"/>
</dbReference>
<name>A0A484H3K2_SOUCH</name>
<evidence type="ECO:0000313" key="1">
    <source>
        <dbReference type="EMBL" id="TEA42714.1"/>
    </source>
</evidence>
<dbReference type="EMBL" id="QWLN02000017">
    <property type="protein sequence ID" value="TEA42714.1"/>
    <property type="molecule type" value="Genomic_DNA"/>
</dbReference>